<gene>
    <name evidence="2" type="ORF">IQ16_04489</name>
</gene>
<reference evidence="2 3" key="1">
    <citation type="journal article" date="2015" name="Stand. Genomic Sci.">
        <title>Genomic Encyclopedia of Bacterial and Archaeal Type Strains, Phase III: the genomes of soil and plant-associated and newly described type strains.</title>
        <authorList>
            <person name="Whitman W.B."/>
            <person name="Woyke T."/>
            <person name="Klenk H.P."/>
            <person name="Zhou Y."/>
            <person name="Lilburn T.G."/>
            <person name="Beck B.J."/>
            <person name="De Vos P."/>
            <person name="Vandamme P."/>
            <person name="Eisen J.A."/>
            <person name="Garrity G."/>
            <person name="Hugenholtz P."/>
            <person name="Kyrpides N.C."/>
        </authorList>
    </citation>
    <scope>NUCLEOTIDE SEQUENCE [LARGE SCALE GENOMIC DNA]</scope>
    <source>
        <strain evidence="2 3">CGMCC 1.10948</strain>
    </source>
</reference>
<sequence>MAIMLLRFCAAAFIALLTINSVQAQVRAPSRLPDPRSEFVRQCAPRMLGRWEHPEEVCGCLHDHAAAVVEDRDLREALLRGISETGVPTIETDWVPTSKQSEIGPTFTKIAKPTLQCMFDPAK</sequence>
<keyword evidence="3" id="KW-1185">Reference proteome</keyword>
<accession>A0A562RHG7</accession>
<proteinExistence type="predicted"/>
<evidence type="ECO:0000313" key="2">
    <source>
        <dbReference type="EMBL" id="TWI67964.1"/>
    </source>
</evidence>
<feature type="chain" id="PRO_5022220231" evidence="1">
    <location>
        <begin position="25"/>
        <end position="123"/>
    </location>
</feature>
<dbReference type="EMBL" id="VLLA01000011">
    <property type="protein sequence ID" value="TWI67964.1"/>
    <property type="molecule type" value="Genomic_DNA"/>
</dbReference>
<protein>
    <submittedName>
        <fullName evidence="2">Uncharacterized protein</fullName>
    </submittedName>
</protein>
<feature type="signal peptide" evidence="1">
    <location>
        <begin position="1"/>
        <end position="24"/>
    </location>
</feature>
<name>A0A562RHG7_9BRAD</name>
<comment type="caution">
    <text evidence="2">The sequence shown here is derived from an EMBL/GenBank/DDBJ whole genome shotgun (WGS) entry which is preliminary data.</text>
</comment>
<evidence type="ECO:0000256" key="1">
    <source>
        <dbReference type="SAM" id="SignalP"/>
    </source>
</evidence>
<dbReference type="Proteomes" id="UP000316291">
    <property type="component" value="Unassembled WGS sequence"/>
</dbReference>
<keyword evidence="1" id="KW-0732">Signal</keyword>
<dbReference type="AlphaFoldDB" id="A0A562RHG7"/>
<organism evidence="2 3">
    <name type="scientific">Bradyrhizobium huanghuaihaiense</name>
    <dbReference type="NCBI Taxonomy" id="990078"/>
    <lineage>
        <taxon>Bacteria</taxon>
        <taxon>Pseudomonadati</taxon>
        <taxon>Pseudomonadota</taxon>
        <taxon>Alphaproteobacteria</taxon>
        <taxon>Hyphomicrobiales</taxon>
        <taxon>Nitrobacteraceae</taxon>
        <taxon>Bradyrhizobium</taxon>
    </lineage>
</organism>
<evidence type="ECO:0000313" key="3">
    <source>
        <dbReference type="Proteomes" id="UP000316291"/>
    </source>
</evidence>